<dbReference type="OrthoDB" id="27031at2759"/>
<dbReference type="Proteomes" id="UP000007799">
    <property type="component" value="Unassembled WGS sequence"/>
</dbReference>
<keyword evidence="2" id="KW-1185">Reference proteome</keyword>
<dbReference type="InParanoid" id="F2UJ80"/>
<dbReference type="KEGG" id="sre:PTSG_08272"/>
<organism evidence="2">
    <name type="scientific">Salpingoeca rosetta (strain ATCC 50818 / BSB-021)</name>
    <dbReference type="NCBI Taxonomy" id="946362"/>
    <lineage>
        <taxon>Eukaryota</taxon>
        <taxon>Choanoflagellata</taxon>
        <taxon>Craspedida</taxon>
        <taxon>Salpingoecidae</taxon>
        <taxon>Salpingoeca</taxon>
    </lineage>
</organism>
<dbReference type="GeneID" id="16071085"/>
<reference evidence="1" key="1">
    <citation type="submission" date="2009-08" db="EMBL/GenBank/DDBJ databases">
        <title>Annotation of Salpingoeca rosetta.</title>
        <authorList>
            <consortium name="The Broad Institute Genome Sequencing Platform"/>
            <person name="Russ C."/>
            <person name="Cuomo C."/>
            <person name="Burger G."/>
            <person name="Gray M.W."/>
            <person name="Holland P.W.H."/>
            <person name="King N."/>
            <person name="Lang F.B.F."/>
            <person name="Roger A.J."/>
            <person name="Ruiz-Trillo I."/>
            <person name="Young S.K."/>
            <person name="Zeng Q."/>
            <person name="Gargeya S."/>
            <person name="Alvarado L."/>
            <person name="Berlin A."/>
            <person name="Chapman S.B."/>
            <person name="Chen Z."/>
            <person name="Freedman E."/>
            <person name="Gellesch M."/>
            <person name="Goldberg J."/>
            <person name="Griggs A."/>
            <person name="Gujja S."/>
            <person name="Heilman E."/>
            <person name="Heiman D."/>
            <person name="Howarth C."/>
            <person name="Mehta T."/>
            <person name="Neiman D."/>
            <person name="Pearson M."/>
            <person name="Roberts A."/>
            <person name="Saif S."/>
            <person name="Shea T."/>
            <person name="Shenoy N."/>
            <person name="Sisk P."/>
            <person name="Stolte C."/>
            <person name="Sykes S."/>
            <person name="White J."/>
            <person name="Yandava C."/>
            <person name="Haas B."/>
            <person name="Nusbaum C."/>
            <person name="Birren B."/>
        </authorList>
    </citation>
    <scope>NUCLEOTIDE SEQUENCE [LARGE SCALE GENOMIC DNA]</scope>
    <source>
        <strain evidence="1">ATCC 50818</strain>
    </source>
</reference>
<dbReference type="RefSeq" id="XP_004990523.1">
    <property type="nucleotide sequence ID" value="XM_004990466.1"/>
</dbReference>
<dbReference type="AlphaFoldDB" id="F2UJ80"/>
<evidence type="ECO:0000313" key="1">
    <source>
        <dbReference type="EMBL" id="EGD77179.1"/>
    </source>
</evidence>
<accession>F2UJ80</accession>
<dbReference type="EMBL" id="GL832977">
    <property type="protein sequence ID" value="EGD77179.1"/>
    <property type="molecule type" value="Genomic_DNA"/>
</dbReference>
<proteinExistence type="predicted"/>
<protein>
    <submittedName>
        <fullName evidence="1">Uncharacterized protein</fullName>
    </submittedName>
</protein>
<evidence type="ECO:0000313" key="2">
    <source>
        <dbReference type="Proteomes" id="UP000007799"/>
    </source>
</evidence>
<name>F2UJ80_SALR5</name>
<gene>
    <name evidence="1" type="ORF">PTSG_08272</name>
</gene>
<sequence length="444" mass="48030">MCLSVVAAIKNGLAFDARIAKAWLRPTQDDHGPSRSPPSICLCCCCFTKHQNAHRRGAETTVIKLASTGRLIAAMAAATFARHTRAFLMCFKSIVQMADILSQRQGAACRDLALTAGGGRGAGGAHWHGAGTGGGRSHACAATVAGHRPPEAAAPVRVLMLNGILDCLSNLHFIHIWQLFRVLTTLTFDRQRIPAAGLIDDENEDELKRSGTIAATTVTRTWLTLTNDTDTSIGRNHLSSLLQTLQLIYVDNTNSHQEQAHLSGCVNGDGGLTIDPPPPRPLGFRSLADPDREDAAGAVRDEAEAAGDCRRVRGHDALQDRCGDRAAGARCRDADVFLFLMSLQPFVWWNLSLGTDNLNPEEETVEEVQHESWAHPRLAWACSDDVLFRTVVDGQRGQAGDSDIQRGCWTRGSLVSRTLPILPHSNVLELMHQAGVVGVDARVK</sequence>